<reference evidence="1 2" key="1">
    <citation type="journal article" date="2011" name="J. Bacteriol.">
        <title>Genome sequence of 'Pedosphaera parvula' Ellin514, an aerobic Verrucomicrobial isolate from pasture soil.</title>
        <authorList>
            <person name="Kant R."/>
            <person name="van Passel M.W."/>
            <person name="Sangwan P."/>
            <person name="Palva A."/>
            <person name="Lucas S."/>
            <person name="Copeland A."/>
            <person name="Lapidus A."/>
            <person name="Glavina Del Rio T."/>
            <person name="Dalin E."/>
            <person name="Tice H."/>
            <person name="Bruce D."/>
            <person name="Goodwin L."/>
            <person name="Pitluck S."/>
            <person name="Chertkov O."/>
            <person name="Larimer F.W."/>
            <person name="Land M.L."/>
            <person name="Hauser L."/>
            <person name="Brettin T.S."/>
            <person name="Detter J.C."/>
            <person name="Han S."/>
            <person name="de Vos W.M."/>
            <person name="Janssen P.H."/>
            <person name="Smidt H."/>
        </authorList>
    </citation>
    <scope>NUCLEOTIDE SEQUENCE [LARGE SCALE GENOMIC DNA]</scope>
    <source>
        <strain evidence="1 2">Ellin514</strain>
    </source>
</reference>
<dbReference type="STRING" id="320771.Cflav_PD4503"/>
<sequence length="84" mass="9103">MQVKREVTPTIRTIACEALNPTVMANFQSGKAGYELAFGGFRAAANMKRRLTTDGFHAGSLPLSNFSSTVLATAPPRVWTWSLS</sequence>
<evidence type="ECO:0000313" key="1">
    <source>
        <dbReference type="EMBL" id="EEF61840.1"/>
    </source>
</evidence>
<organism evidence="1 2">
    <name type="scientific">Pedosphaera parvula (strain Ellin514)</name>
    <dbReference type="NCBI Taxonomy" id="320771"/>
    <lineage>
        <taxon>Bacteria</taxon>
        <taxon>Pseudomonadati</taxon>
        <taxon>Verrucomicrobiota</taxon>
        <taxon>Pedosphaerae</taxon>
        <taxon>Pedosphaerales</taxon>
        <taxon>Pedosphaeraceae</taxon>
        <taxon>Pedosphaera</taxon>
    </lineage>
</organism>
<accession>B9XDU9</accession>
<dbReference type="Proteomes" id="UP000003688">
    <property type="component" value="Unassembled WGS sequence"/>
</dbReference>
<name>B9XDU9_PEDPL</name>
<dbReference type="EMBL" id="ABOX02000007">
    <property type="protein sequence ID" value="EEF61840.1"/>
    <property type="molecule type" value="Genomic_DNA"/>
</dbReference>
<protein>
    <submittedName>
        <fullName evidence="1">Uncharacterized protein</fullName>
    </submittedName>
</protein>
<dbReference type="AlphaFoldDB" id="B9XDU9"/>
<keyword evidence="2" id="KW-1185">Reference proteome</keyword>
<evidence type="ECO:0000313" key="2">
    <source>
        <dbReference type="Proteomes" id="UP000003688"/>
    </source>
</evidence>
<comment type="caution">
    <text evidence="1">The sequence shown here is derived from an EMBL/GenBank/DDBJ whole genome shotgun (WGS) entry which is preliminary data.</text>
</comment>
<gene>
    <name evidence="1" type="ORF">Cflav_PD4503</name>
</gene>
<proteinExistence type="predicted"/>